<dbReference type="InterPro" id="IPR008969">
    <property type="entry name" value="CarboxyPept-like_regulatory"/>
</dbReference>
<evidence type="ECO:0008006" key="16">
    <source>
        <dbReference type="Google" id="ProtNLM"/>
    </source>
</evidence>
<evidence type="ECO:0000256" key="1">
    <source>
        <dbReference type="ARBA" id="ARBA00001947"/>
    </source>
</evidence>
<dbReference type="SMART" id="SM00089">
    <property type="entry name" value="PKD"/>
    <property type="match status" value="1"/>
</dbReference>
<protein>
    <recommendedName>
        <fullName evidence="16">PKD domain-containing protein</fullName>
    </recommendedName>
</protein>
<keyword evidence="10" id="KW-0865">Zymogen</keyword>
<dbReference type="PANTHER" id="PTHR33478:SF1">
    <property type="entry name" value="EXTRACELLULAR METALLOPROTEINASE MEP"/>
    <property type="match status" value="1"/>
</dbReference>
<reference evidence="15" key="1">
    <citation type="submission" date="2022-12" db="EMBL/GenBank/DDBJ databases">
        <title>Paraconexibacter alkalitolerans sp. nov. and Baekduia alba sp. nov., isolated from soil and emended description of the genera Paraconexibacter (Chun et al., 2020) and Baekduia (An et al., 2020).</title>
        <authorList>
            <person name="Vieira S."/>
            <person name="Huber K.J."/>
            <person name="Geppert A."/>
            <person name="Wolf J."/>
            <person name="Neumann-Schaal M."/>
            <person name="Muesken M."/>
            <person name="Overmann J."/>
        </authorList>
    </citation>
    <scope>NUCLEOTIDE SEQUENCE</scope>
    <source>
        <strain evidence="15">AEG42_29</strain>
    </source>
</reference>
<feature type="domain" description="F5/8 type C" evidence="13">
    <location>
        <begin position="826"/>
        <end position="982"/>
    </location>
</feature>
<proteinExistence type="inferred from homology"/>
<keyword evidence="12" id="KW-0732">Signal</keyword>
<dbReference type="SUPFAM" id="SSF49464">
    <property type="entry name" value="Carboxypeptidase regulatory domain-like"/>
    <property type="match status" value="1"/>
</dbReference>
<name>A0AAU7AUE8_9ACTN</name>
<comment type="cofactor">
    <cofactor evidence="1">
        <name>Zn(2+)</name>
        <dbReference type="ChEBI" id="CHEBI:29105"/>
    </cofactor>
</comment>
<dbReference type="GO" id="GO:0004222">
    <property type="term" value="F:metalloendopeptidase activity"/>
    <property type="evidence" value="ECO:0007669"/>
    <property type="project" value="InterPro"/>
</dbReference>
<dbReference type="Pfam" id="PF00801">
    <property type="entry name" value="PKD"/>
    <property type="match status" value="1"/>
</dbReference>
<dbReference type="GO" id="GO:0005615">
    <property type="term" value="C:extracellular space"/>
    <property type="evidence" value="ECO:0007669"/>
    <property type="project" value="InterPro"/>
</dbReference>
<evidence type="ECO:0000256" key="2">
    <source>
        <dbReference type="ARBA" id="ARBA00004613"/>
    </source>
</evidence>
<dbReference type="GO" id="GO:0005975">
    <property type="term" value="P:carbohydrate metabolic process"/>
    <property type="evidence" value="ECO:0007669"/>
    <property type="project" value="UniProtKB-ARBA"/>
</dbReference>
<feature type="signal peptide" evidence="12">
    <location>
        <begin position="1"/>
        <end position="33"/>
    </location>
</feature>
<evidence type="ECO:0000256" key="9">
    <source>
        <dbReference type="ARBA" id="ARBA00023049"/>
    </source>
</evidence>
<dbReference type="Pfam" id="PF02128">
    <property type="entry name" value="Peptidase_M36"/>
    <property type="match status" value="1"/>
</dbReference>
<feature type="region of interest" description="Disordered" evidence="11">
    <location>
        <begin position="1084"/>
        <end position="1105"/>
    </location>
</feature>
<keyword evidence="6" id="KW-0479">Metal-binding</keyword>
<comment type="subcellular location">
    <subcellularLocation>
        <location evidence="2">Secreted</location>
    </subcellularLocation>
</comment>
<dbReference type="InterPro" id="IPR022409">
    <property type="entry name" value="PKD/Chitinase_dom"/>
</dbReference>
<sequence>MLHRPSAGTRPRLLAATALSCVLTGAGAVPVHAASKPRTAAAGAPKAFLDVRGAAGPAGVATAPSAAKAPGRSSSARTLSARAALRKDLGSRGVLAVDPRTGTPRSVLRLGAALTGASGADRAAIARGYARSNATALGLDSADVDALGTPEVVAGPSGLSTLTFRQAVAGIPAFDNALTASVDRAGRLITLGGSPVHDLAASATTPTLSATAALRAIAGSVGATSVPAVSSAATGPRRATRFANGDMARLVLFDLGTGAPARLAWHATYKTAGTAWYDAVVDAATGRVLYRADLTRSAADASVYRNYPGAPAPGGTPVTVDLEARGYLAPGADQLKGPNAHAYSDVDASDDPSEGELVRRTPGGSFTYPLTPFTGAPAFAGGSRCETFAICVWDSSVPSSWTTNRAQTTVQEFYFNNVFHDHLATAPIGFDKASGNFEGDDFVISESDDGAAVPIEKRGAFLNNANMGTPPDGQSPTMQMYLNAYDTRPYEDPENDYSGLFRDNNNSDDATTVYHEYTHGLTSRLVKNADGSQALDAAQSGAMGEAWSDWYAFDFVVRDGLLQDDAATPGQLNLGAYSDAIPNIVRSEPIDCPVGSGAPACPGTPGAGPGGYTYGDFGRVNSGLRDGAVVIGGPEVHADGEIWAQTLWDLREALVAKTGSQTAGSDAAERLVTGGLRLSPPQPTMLDQRNAIIQTDTAMNGGANVALLWQVFAKRGMGYFAAVGGGTDTAPVEDFSLPPAASAPKGTLKGTVVDQDSGLGVAGSRVGIGGLSTPGFAGALAGTTATGGAYSFGGIPEHVYPKVVLEPGPGYFSQQITDVAITGGQTTTKDATVRKTYAFGGKATETIPLGEEYGCGVSKLNDASTGTVWEVEPPAPGGPFPTATIELAAPTDVTSFGIDPSEGCGSSGDAQLKDYKLESSVDGTTWVTVTEGTFSPADAHKLNAFPPAGDGKGVRFVRLTAKSAQDNSYGYLDVAELAVFGGPPNVLPTGTLTASPGTVAPGGSVAFNAASFTDPDSAITGYDWDYDGNGTVDESTAGPVVNHAYGVVGNFTAKVAVKDFRGGAGSGSAAVTVAAAPVGGGGGGAPGGGGSTGGGTTGGGTTGGVTKVTTKLLQRLRRGEVRVGVACPSAVPCRAKTTLLLTALDARRLRLARTRVTKTTSAITKQRTVAVAVGAVVLRKARARRQTAVKVTVRVVVTPKTGKAVTKTYVVRLGT</sequence>
<dbReference type="SUPFAM" id="SSF49785">
    <property type="entry name" value="Galactose-binding domain-like"/>
    <property type="match status" value="1"/>
</dbReference>
<evidence type="ECO:0000259" key="13">
    <source>
        <dbReference type="PROSITE" id="PS50022"/>
    </source>
</evidence>
<dbReference type="CDD" id="cd00146">
    <property type="entry name" value="PKD"/>
    <property type="match status" value="1"/>
</dbReference>
<dbReference type="PROSITE" id="PS50093">
    <property type="entry name" value="PKD"/>
    <property type="match status" value="1"/>
</dbReference>
<dbReference type="InterPro" id="IPR001842">
    <property type="entry name" value="Peptidase_M36"/>
</dbReference>
<dbReference type="InterPro" id="IPR000421">
    <property type="entry name" value="FA58C"/>
</dbReference>
<feature type="domain" description="PKD" evidence="14">
    <location>
        <begin position="988"/>
        <end position="1073"/>
    </location>
</feature>
<evidence type="ECO:0000256" key="12">
    <source>
        <dbReference type="SAM" id="SignalP"/>
    </source>
</evidence>
<evidence type="ECO:0000256" key="4">
    <source>
        <dbReference type="ARBA" id="ARBA00022525"/>
    </source>
</evidence>
<comment type="similarity">
    <text evidence="3">Belongs to the peptidase M36 family.</text>
</comment>
<keyword evidence="5" id="KW-0645">Protease</keyword>
<feature type="compositionally biased region" description="Gly residues" evidence="11">
    <location>
        <begin position="1084"/>
        <end position="1103"/>
    </location>
</feature>
<evidence type="ECO:0000259" key="14">
    <source>
        <dbReference type="PROSITE" id="PS50093"/>
    </source>
</evidence>
<dbReference type="InterPro" id="IPR008979">
    <property type="entry name" value="Galactose-bd-like_sf"/>
</dbReference>
<dbReference type="InterPro" id="IPR050371">
    <property type="entry name" value="Fungal_virulence_M36"/>
</dbReference>
<dbReference type="KEGG" id="parq:DSM112329_02124"/>
<dbReference type="GO" id="GO:0008270">
    <property type="term" value="F:zinc ion binding"/>
    <property type="evidence" value="ECO:0007669"/>
    <property type="project" value="InterPro"/>
</dbReference>
<dbReference type="InterPro" id="IPR027268">
    <property type="entry name" value="Peptidase_M4/M1_CTD_sf"/>
</dbReference>
<evidence type="ECO:0000256" key="7">
    <source>
        <dbReference type="ARBA" id="ARBA00022801"/>
    </source>
</evidence>
<evidence type="ECO:0000256" key="5">
    <source>
        <dbReference type="ARBA" id="ARBA00022670"/>
    </source>
</evidence>
<dbReference type="InterPro" id="IPR013783">
    <property type="entry name" value="Ig-like_fold"/>
</dbReference>
<keyword evidence="9" id="KW-0482">Metalloprotease</keyword>
<dbReference type="Gene3D" id="1.10.390.10">
    <property type="entry name" value="Neutral Protease Domain 2"/>
    <property type="match status" value="1"/>
</dbReference>
<evidence type="ECO:0000256" key="8">
    <source>
        <dbReference type="ARBA" id="ARBA00022833"/>
    </source>
</evidence>
<dbReference type="Gene3D" id="2.60.40.1120">
    <property type="entry name" value="Carboxypeptidase-like, regulatory domain"/>
    <property type="match status" value="1"/>
</dbReference>
<dbReference type="GO" id="GO:0006508">
    <property type="term" value="P:proteolysis"/>
    <property type="evidence" value="ECO:0007669"/>
    <property type="project" value="UniProtKB-KW"/>
</dbReference>
<dbReference type="Gene3D" id="3.10.170.10">
    <property type="match status" value="1"/>
</dbReference>
<gene>
    <name evidence="15" type="ORF">DSM112329_02124</name>
</gene>
<organism evidence="15">
    <name type="scientific">Paraconexibacter sp. AEG42_29</name>
    <dbReference type="NCBI Taxonomy" id="2997339"/>
    <lineage>
        <taxon>Bacteria</taxon>
        <taxon>Bacillati</taxon>
        <taxon>Actinomycetota</taxon>
        <taxon>Thermoleophilia</taxon>
        <taxon>Solirubrobacterales</taxon>
        <taxon>Paraconexibacteraceae</taxon>
        <taxon>Paraconexibacter</taxon>
    </lineage>
</organism>
<keyword evidence="7" id="KW-0378">Hydrolase</keyword>
<accession>A0AAU7AUE8</accession>
<dbReference type="Gene3D" id="2.60.120.260">
    <property type="entry name" value="Galactose-binding domain-like"/>
    <property type="match status" value="1"/>
</dbReference>
<feature type="chain" id="PRO_5043795242" description="PKD domain-containing protein" evidence="12">
    <location>
        <begin position="34"/>
        <end position="1215"/>
    </location>
</feature>
<evidence type="ECO:0000256" key="10">
    <source>
        <dbReference type="ARBA" id="ARBA00023145"/>
    </source>
</evidence>
<evidence type="ECO:0000313" key="15">
    <source>
        <dbReference type="EMBL" id="XAY05276.1"/>
    </source>
</evidence>
<dbReference type="SUPFAM" id="SSF49299">
    <property type="entry name" value="PKD domain"/>
    <property type="match status" value="1"/>
</dbReference>
<evidence type="ECO:0000256" key="6">
    <source>
        <dbReference type="ARBA" id="ARBA00022723"/>
    </source>
</evidence>
<keyword evidence="8" id="KW-0862">Zinc</keyword>
<keyword evidence="4" id="KW-0964">Secreted</keyword>
<dbReference type="InterPro" id="IPR035986">
    <property type="entry name" value="PKD_dom_sf"/>
</dbReference>
<feature type="region of interest" description="Disordered" evidence="11">
    <location>
        <begin position="331"/>
        <end position="363"/>
    </location>
</feature>
<dbReference type="PANTHER" id="PTHR33478">
    <property type="entry name" value="EXTRACELLULAR METALLOPROTEINASE MEP"/>
    <property type="match status" value="1"/>
</dbReference>
<dbReference type="SUPFAM" id="SSF55486">
    <property type="entry name" value="Metalloproteases ('zincins'), catalytic domain"/>
    <property type="match status" value="1"/>
</dbReference>
<evidence type="ECO:0000256" key="3">
    <source>
        <dbReference type="ARBA" id="ARBA00006006"/>
    </source>
</evidence>
<evidence type="ECO:0000256" key="11">
    <source>
        <dbReference type="SAM" id="MobiDB-lite"/>
    </source>
</evidence>
<dbReference type="AlphaFoldDB" id="A0AAU7AUE8"/>
<dbReference type="Gene3D" id="2.60.40.10">
    <property type="entry name" value="Immunoglobulins"/>
    <property type="match status" value="1"/>
</dbReference>
<dbReference type="InterPro" id="IPR000601">
    <property type="entry name" value="PKD_dom"/>
</dbReference>
<dbReference type="Pfam" id="PF00754">
    <property type="entry name" value="F5_F8_type_C"/>
    <property type="match status" value="1"/>
</dbReference>
<dbReference type="EMBL" id="CP114014">
    <property type="protein sequence ID" value="XAY05276.1"/>
    <property type="molecule type" value="Genomic_DNA"/>
</dbReference>
<dbReference type="RefSeq" id="WP_354701789.1">
    <property type="nucleotide sequence ID" value="NZ_CP114014.1"/>
</dbReference>
<dbReference type="PROSITE" id="PS50022">
    <property type="entry name" value="FA58C_3"/>
    <property type="match status" value="1"/>
</dbReference>